<dbReference type="InterPro" id="IPR034391">
    <property type="entry name" value="AdoMet-like_SPASM_containing"/>
</dbReference>
<dbReference type="SFLD" id="SFLDG01387">
    <property type="entry name" value="BtrN-like_SPASM_domain_contain"/>
    <property type="match status" value="1"/>
</dbReference>
<reference evidence="8 9" key="1">
    <citation type="submission" date="2016-09" db="EMBL/GenBank/DDBJ databases">
        <title>Genome sequence of Eubacterium angustum.</title>
        <authorList>
            <person name="Poehlein A."/>
            <person name="Daniel R."/>
        </authorList>
    </citation>
    <scope>NUCLEOTIDE SEQUENCE [LARGE SCALE GENOMIC DNA]</scope>
    <source>
        <strain evidence="8 9">DSM 1989</strain>
    </source>
</reference>
<evidence type="ECO:0000256" key="5">
    <source>
        <dbReference type="ARBA" id="ARBA00023004"/>
    </source>
</evidence>
<dbReference type="GO" id="GO:0046872">
    <property type="term" value="F:metal ion binding"/>
    <property type="evidence" value="ECO:0007669"/>
    <property type="project" value="UniProtKB-KW"/>
</dbReference>
<evidence type="ECO:0000313" key="9">
    <source>
        <dbReference type="Proteomes" id="UP000180254"/>
    </source>
</evidence>
<accession>A0A1S1V627</accession>
<proteinExistence type="predicted"/>
<dbReference type="CDD" id="cd01335">
    <property type="entry name" value="Radical_SAM"/>
    <property type="match status" value="1"/>
</dbReference>
<dbReference type="GO" id="GO:0051536">
    <property type="term" value="F:iron-sulfur cluster binding"/>
    <property type="evidence" value="ECO:0007669"/>
    <property type="project" value="UniProtKB-KW"/>
</dbReference>
<name>A0A1S1V627_9FIRM</name>
<gene>
    <name evidence="8" type="primary">btrN</name>
    <name evidence="8" type="ORF">EUAN_17380</name>
</gene>
<evidence type="ECO:0000256" key="2">
    <source>
        <dbReference type="ARBA" id="ARBA00022485"/>
    </source>
</evidence>
<sequence>MKRINPFKKIYDTCNVNNSREVLNKLPQFPRYIDIELTNHCNYKCLMCPVGTGSMNRNQGFMSEAIFNKILDEIKLYKTPLRFIRWGEPTIHNEYINYIKKAKENGVICHVNTNGTMLEEKQMKKLIDIKLDSIKFSFQGVDRKTYIEMRNKDYFDNLIENIKKLYDIRKDNYYPYIQVSTTITYESKEMVEKFVGDIEQYCDMTNVGRTILDKINIEKVNLNDSDKARLIELKRKQSSSKKRFNCCPEVFDKLSINWDGTVTACCSDYDNLMIVGDLKKNSLKEIWLSEKMNEYREILSEKKYEKLELCKNCYDYMSVQT</sequence>
<evidence type="ECO:0000256" key="6">
    <source>
        <dbReference type="ARBA" id="ARBA00023014"/>
    </source>
</evidence>
<dbReference type="InterPro" id="IPR023885">
    <property type="entry name" value="4Fe4S-binding_SPASM_dom"/>
</dbReference>
<dbReference type="Gene3D" id="3.20.20.70">
    <property type="entry name" value="Aldolase class I"/>
    <property type="match status" value="1"/>
</dbReference>
<dbReference type="OrthoDB" id="9805809at2"/>
<keyword evidence="3" id="KW-0949">S-adenosyl-L-methionine</keyword>
<dbReference type="EC" id="1.1.99.38" evidence="8"/>
<dbReference type="PANTHER" id="PTHR11228">
    <property type="entry name" value="RADICAL SAM DOMAIN PROTEIN"/>
    <property type="match status" value="1"/>
</dbReference>
<dbReference type="InterPro" id="IPR050377">
    <property type="entry name" value="Radical_SAM_PqqE_MftC-like"/>
</dbReference>
<evidence type="ECO:0000256" key="3">
    <source>
        <dbReference type="ARBA" id="ARBA00022691"/>
    </source>
</evidence>
<dbReference type="GO" id="GO:0016491">
    <property type="term" value="F:oxidoreductase activity"/>
    <property type="evidence" value="ECO:0007669"/>
    <property type="project" value="UniProtKB-KW"/>
</dbReference>
<dbReference type="SFLD" id="SFLDS00029">
    <property type="entry name" value="Radical_SAM"/>
    <property type="match status" value="1"/>
</dbReference>
<protein>
    <submittedName>
        <fullName evidence="8">S-adenosyl-L-methionine-dependent 2-deoxy-scyllo-inosamine dehydrogenase</fullName>
        <ecNumber evidence="8">1.1.99.38</ecNumber>
    </submittedName>
</protein>
<comment type="caution">
    <text evidence="8">The sequence shown here is derived from an EMBL/GenBank/DDBJ whole genome shotgun (WGS) entry which is preliminary data.</text>
</comment>
<dbReference type="SUPFAM" id="SSF102114">
    <property type="entry name" value="Radical SAM enzymes"/>
    <property type="match status" value="1"/>
</dbReference>
<dbReference type="Pfam" id="PF13186">
    <property type="entry name" value="SPASM"/>
    <property type="match status" value="1"/>
</dbReference>
<evidence type="ECO:0000256" key="1">
    <source>
        <dbReference type="ARBA" id="ARBA00001966"/>
    </source>
</evidence>
<dbReference type="EMBL" id="MKIE01000006">
    <property type="protein sequence ID" value="OHW61974.1"/>
    <property type="molecule type" value="Genomic_DNA"/>
</dbReference>
<dbReference type="SMART" id="SM00729">
    <property type="entry name" value="Elp3"/>
    <property type="match status" value="1"/>
</dbReference>
<dbReference type="RefSeq" id="WP_071063677.1">
    <property type="nucleotide sequence ID" value="NZ_MKIE01000006.1"/>
</dbReference>
<keyword evidence="2" id="KW-0004">4Fe-4S</keyword>
<evidence type="ECO:0000256" key="4">
    <source>
        <dbReference type="ARBA" id="ARBA00022723"/>
    </source>
</evidence>
<comment type="cofactor">
    <cofactor evidence="1">
        <name>[4Fe-4S] cluster</name>
        <dbReference type="ChEBI" id="CHEBI:49883"/>
    </cofactor>
</comment>
<dbReference type="InterPro" id="IPR007197">
    <property type="entry name" value="rSAM"/>
</dbReference>
<dbReference type="Pfam" id="PF04055">
    <property type="entry name" value="Radical_SAM"/>
    <property type="match status" value="1"/>
</dbReference>
<feature type="domain" description="Radical SAM core" evidence="7">
    <location>
        <begin position="27"/>
        <end position="257"/>
    </location>
</feature>
<keyword evidence="8" id="KW-0560">Oxidoreductase</keyword>
<evidence type="ECO:0000313" key="8">
    <source>
        <dbReference type="EMBL" id="OHW61974.1"/>
    </source>
</evidence>
<dbReference type="AlphaFoldDB" id="A0A1S1V627"/>
<keyword evidence="4" id="KW-0479">Metal-binding</keyword>
<dbReference type="InterPro" id="IPR058240">
    <property type="entry name" value="rSAM_sf"/>
</dbReference>
<dbReference type="SFLD" id="SFLDG01067">
    <property type="entry name" value="SPASM/twitch_domain_containing"/>
    <property type="match status" value="1"/>
</dbReference>
<dbReference type="Proteomes" id="UP000180254">
    <property type="component" value="Unassembled WGS sequence"/>
</dbReference>
<dbReference type="InterPro" id="IPR013785">
    <property type="entry name" value="Aldolase_TIM"/>
</dbReference>
<dbReference type="InterPro" id="IPR006638">
    <property type="entry name" value="Elp3/MiaA/NifB-like_rSAM"/>
</dbReference>
<keyword evidence="9" id="KW-1185">Reference proteome</keyword>
<dbReference type="PANTHER" id="PTHR11228:SF7">
    <property type="entry name" value="PQQA PEPTIDE CYCLASE"/>
    <property type="match status" value="1"/>
</dbReference>
<keyword evidence="5" id="KW-0408">Iron</keyword>
<dbReference type="PROSITE" id="PS51918">
    <property type="entry name" value="RADICAL_SAM"/>
    <property type="match status" value="1"/>
</dbReference>
<dbReference type="STRING" id="39480.EUAN_17380"/>
<evidence type="ECO:0000259" key="7">
    <source>
        <dbReference type="PROSITE" id="PS51918"/>
    </source>
</evidence>
<organism evidence="8 9">
    <name type="scientific">Andreesenia angusta</name>
    <dbReference type="NCBI Taxonomy" id="39480"/>
    <lineage>
        <taxon>Bacteria</taxon>
        <taxon>Bacillati</taxon>
        <taxon>Bacillota</taxon>
        <taxon>Tissierellia</taxon>
        <taxon>Tissierellales</taxon>
        <taxon>Gottschalkiaceae</taxon>
        <taxon>Andreesenia</taxon>
    </lineage>
</organism>
<keyword evidence="6" id="KW-0411">Iron-sulfur</keyword>